<dbReference type="RefSeq" id="WP_116184130.1">
    <property type="nucleotide sequence ID" value="NZ_QTJX01000002.1"/>
</dbReference>
<evidence type="ECO:0000256" key="1">
    <source>
        <dbReference type="ARBA" id="ARBA00004442"/>
    </source>
</evidence>
<evidence type="ECO:0000256" key="3">
    <source>
        <dbReference type="ARBA" id="ARBA00022692"/>
    </source>
</evidence>
<comment type="subcellular location">
    <subcellularLocation>
        <location evidence="1">Cell outer membrane</location>
    </subcellularLocation>
</comment>
<dbReference type="GO" id="GO:0009279">
    <property type="term" value="C:cell outer membrane"/>
    <property type="evidence" value="ECO:0007669"/>
    <property type="project" value="UniProtKB-SubCell"/>
</dbReference>
<protein>
    <submittedName>
        <fullName evidence="6">TolC family protein</fullName>
    </submittedName>
</protein>
<evidence type="ECO:0000256" key="2">
    <source>
        <dbReference type="ARBA" id="ARBA00022452"/>
    </source>
</evidence>
<dbReference type="PANTHER" id="PTHR30026:SF20">
    <property type="entry name" value="OUTER MEMBRANE PROTEIN TOLC"/>
    <property type="match status" value="1"/>
</dbReference>
<keyword evidence="2" id="KW-1134">Transmembrane beta strand</keyword>
<evidence type="ECO:0000256" key="5">
    <source>
        <dbReference type="ARBA" id="ARBA00023237"/>
    </source>
</evidence>
<keyword evidence="4" id="KW-0472">Membrane</keyword>
<keyword evidence="3" id="KW-0812">Transmembrane</keyword>
<keyword evidence="7" id="KW-1185">Reference proteome</keyword>
<name>A0A371JPX7_9FLAO</name>
<reference evidence="6 7" key="1">
    <citation type="submission" date="2018-08" db="EMBL/GenBank/DDBJ databases">
        <title>Muricauda nanhaiensis sp. nov., isolated from seawater of the South China Sea.</title>
        <authorList>
            <person name="Dang Y."/>
        </authorList>
    </citation>
    <scope>NUCLEOTIDE SEQUENCE [LARGE SCALE GENOMIC DNA]</scope>
    <source>
        <strain evidence="6 7">SM1704</strain>
    </source>
</reference>
<dbReference type="Proteomes" id="UP000261828">
    <property type="component" value="Unassembled WGS sequence"/>
</dbReference>
<dbReference type="GO" id="GO:0015562">
    <property type="term" value="F:efflux transmembrane transporter activity"/>
    <property type="evidence" value="ECO:0007669"/>
    <property type="project" value="InterPro"/>
</dbReference>
<proteinExistence type="predicted"/>
<comment type="caution">
    <text evidence="6">The sequence shown here is derived from an EMBL/GenBank/DDBJ whole genome shotgun (WGS) entry which is preliminary data.</text>
</comment>
<evidence type="ECO:0000256" key="4">
    <source>
        <dbReference type="ARBA" id="ARBA00023136"/>
    </source>
</evidence>
<dbReference type="GO" id="GO:0015288">
    <property type="term" value="F:porin activity"/>
    <property type="evidence" value="ECO:0007669"/>
    <property type="project" value="TreeGrafter"/>
</dbReference>
<dbReference type="SUPFAM" id="SSF56954">
    <property type="entry name" value="Outer membrane efflux proteins (OEP)"/>
    <property type="match status" value="1"/>
</dbReference>
<dbReference type="EMBL" id="QTJX01000002">
    <property type="protein sequence ID" value="RDY59516.1"/>
    <property type="molecule type" value="Genomic_DNA"/>
</dbReference>
<keyword evidence="5" id="KW-0998">Cell outer membrane</keyword>
<dbReference type="PANTHER" id="PTHR30026">
    <property type="entry name" value="OUTER MEMBRANE PROTEIN TOLC"/>
    <property type="match status" value="1"/>
</dbReference>
<dbReference type="AlphaFoldDB" id="A0A371JPX7"/>
<evidence type="ECO:0000313" key="6">
    <source>
        <dbReference type="EMBL" id="RDY59516.1"/>
    </source>
</evidence>
<organism evidence="6 7">
    <name type="scientific">Flagellimonas nanhaiensis</name>
    <dbReference type="NCBI Taxonomy" id="2292706"/>
    <lineage>
        <taxon>Bacteria</taxon>
        <taxon>Pseudomonadati</taxon>
        <taxon>Bacteroidota</taxon>
        <taxon>Flavobacteriia</taxon>
        <taxon>Flavobacteriales</taxon>
        <taxon>Flavobacteriaceae</taxon>
        <taxon>Flagellimonas</taxon>
    </lineage>
</organism>
<dbReference type="OrthoDB" id="581172at2"/>
<sequence length="471" mass="54232">MSVKNKVGFYLFFYLVAALHGMFGQQDSLILDFGEYLGYVKKYHPIAKQAQLNIAVGQANLMKARGGFDPKIEVDYDRKEFKGTEYWDRLNTTFKIPTWFGVELKGNFSQNQGDFINEDETLPTDGLYSAGVSMSLGQGFWINERMATLRKAKYFREQVKADQDLMVNEVLYRASMAYFDWLKAYQDAEVFQNFVQNAEVRLQGIKQRAQTGDLAAIDTVEAKIAYQNRALSLEQAKVKLMKKSLELSNYLWINDVPVELRPEVVPNIEIDSEIDMALEIEGKPLDSFSLESHPKLRSLGYKIDGLVVEKRLKANKLLPKLDVEYNFLTEAPESINSYAWNEFKGGFTFRFPLFLRKERGDLKLAKFKLRDVEYERDNALVEIRNKVEAIYRELDSFTVQNQLISNIVQDYGILLAAEERKFTFGESSLFLINSRESKLIDANLKQNEMQNKFLHAKATLFRSLAINPTAL</sequence>
<gene>
    <name evidence="6" type="ORF">DX873_09055</name>
</gene>
<evidence type="ECO:0000313" key="7">
    <source>
        <dbReference type="Proteomes" id="UP000261828"/>
    </source>
</evidence>
<dbReference type="InterPro" id="IPR051906">
    <property type="entry name" value="TolC-like"/>
</dbReference>
<accession>A0A371JPX7</accession>
<dbReference type="GO" id="GO:1990281">
    <property type="term" value="C:efflux pump complex"/>
    <property type="evidence" value="ECO:0007669"/>
    <property type="project" value="TreeGrafter"/>
</dbReference>
<dbReference type="Gene3D" id="1.20.1600.10">
    <property type="entry name" value="Outer membrane efflux proteins (OEP)"/>
    <property type="match status" value="1"/>
</dbReference>